<dbReference type="RefSeq" id="WP_207133272.1">
    <property type="nucleotide sequence ID" value="NZ_JAFLNA010000002.1"/>
</dbReference>
<comment type="caution">
    <text evidence="1">The sequence shown here is derived from an EMBL/GenBank/DDBJ whole genome shotgun (WGS) entry which is preliminary data.</text>
</comment>
<dbReference type="EMBL" id="JAFLNA010000002">
    <property type="protein sequence ID" value="MBO0130088.1"/>
    <property type="molecule type" value="Genomic_DNA"/>
</dbReference>
<gene>
    <name evidence="1" type="ORF">JZX89_04940</name>
</gene>
<proteinExistence type="predicted"/>
<organism evidence="1 2">
    <name type="scientific">Agrobacterium burrii</name>
    <dbReference type="NCBI Taxonomy" id="2815339"/>
    <lineage>
        <taxon>Bacteria</taxon>
        <taxon>Pseudomonadati</taxon>
        <taxon>Pseudomonadota</taxon>
        <taxon>Alphaproteobacteria</taxon>
        <taxon>Hyphomicrobiales</taxon>
        <taxon>Rhizobiaceae</taxon>
        <taxon>Rhizobium/Agrobacterium group</taxon>
        <taxon>Agrobacterium</taxon>
        <taxon>Agrobacterium tumefaciens complex</taxon>
    </lineage>
</organism>
<sequence>MRTVVTGSINCSECGDIVRFECPAPTLPGQDWVSEIEASTTLNEKCKACGAVTTIEVSGHLSSFFAKILPDGHKVAIANEVQYPIYFDPNNGGLEAFYHAQASLEEVIKWLSHKPNPMLHRMYLMQAFSNFEALLSDSLHSFVSRDSAARLAMVERLDGLKDTKFSLAQIEKSPAIVMEKIEKFIETVSFHNFVFVQSIFLTALKVDIFPDTDEDRKFLLSMQQIRHDCVHRNGITQKGRSVEDPLPHLPRLFQIFSDMGNRVQRRIHDKYPPQVA</sequence>
<protein>
    <recommendedName>
        <fullName evidence="3">CpXC domain-containing protein</fullName>
    </recommendedName>
</protein>
<reference evidence="1 2" key="1">
    <citation type="submission" date="2021-03" db="EMBL/GenBank/DDBJ databases">
        <title>Whole genome sequence of Agrobacterium sp. strain Rnr.</title>
        <authorList>
            <person name="Mafakheri H."/>
            <person name="Taghavi S.M."/>
            <person name="Nemanja K."/>
            <person name="Osdaghi E."/>
        </authorList>
    </citation>
    <scope>NUCLEOTIDE SEQUENCE [LARGE SCALE GENOMIC DNA]</scope>
    <source>
        <strain evidence="1 2">Rnr</strain>
    </source>
</reference>
<accession>A0ABS3EDQ6</accession>
<evidence type="ECO:0008006" key="3">
    <source>
        <dbReference type="Google" id="ProtNLM"/>
    </source>
</evidence>
<evidence type="ECO:0000313" key="2">
    <source>
        <dbReference type="Proteomes" id="UP000664699"/>
    </source>
</evidence>
<evidence type="ECO:0000313" key="1">
    <source>
        <dbReference type="EMBL" id="MBO0130088.1"/>
    </source>
</evidence>
<name>A0ABS3EDQ6_9HYPH</name>
<keyword evidence="2" id="KW-1185">Reference proteome</keyword>
<dbReference type="Proteomes" id="UP000664699">
    <property type="component" value="Unassembled WGS sequence"/>
</dbReference>